<dbReference type="InterPro" id="IPR046938">
    <property type="entry name" value="DNA_clamp_sf"/>
</dbReference>
<dbReference type="InterPro" id="IPR001001">
    <property type="entry name" value="DNA_polIII_beta"/>
</dbReference>
<evidence type="ECO:0000256" key="4">
    <source>
        <dbReference type="ARBA" id="ARBA00011400"/>
    </source>
</evidence>
<dbReference type="PIRSF" id="PIRSF000804">
    <property type="entry name" value="DNA_pol_III_b"/>
    <property type="match status" value="1"/>
</dbReference>
<dbReference type="AlphaFoldDB" id="V5RIB0"/>
<dbReference type="eggNOG" id="COG0592">
    <property type="taxonomic scope" value="Bacteria"/>
</dbReference>
<dbReference type="OrthoDB" id="8421503at2"/>
<comment type="subcellular location">
    <subcellularLocation>
        <location evidence="2 11">Cytoplasm</location>
    </subcellularLocation>
</comment>
<accession>V5RIB0</accession>
<evidence type="ECO:0000256" key="7">
    <source>
        <dbReference type="ARBA" id="ARBA00022695"/>
    </source>
</evidence>
<comment type="similarity">
    <text evidence="3 11">Belongs to the beta sliding clamp family.</text>
</comment>
<sequence length="374" mass="42635">MFLKINRSFLIEELTKCNRIIDQKTPTPSLIGILIDVEVDKVSFMSTNNSLSIKTSTSVGEHGLFIKETGTSLIRGKYFLEILRRMDDEFISINQTETNIMTLSGENSEFTLNILDYKDYPMLAFREKGDQIELSAFELKKSLNQTIISVNEYNQKIVLGGLNFSAIDNQFFVTGTDGFRVSRKRIFIDEEKTSKFEANIPYKSVMEIIKVLPDKGKVKIVLLENHVSFLFNNTVLQTTILEGQFPNVNSVFPSTFASTIYVENKKFLKLISRADIPSDENVSIVVNLKLEGQIIYIKSNIQQIGSFEEEFKDFELKGLDEQDIFFNSKFLIESLKSFETKNVEVSFIDAKKPIVITSSEDNSLSQIILPMFSN</sequence>
<dbReference type="Pfam" id="PF02767">
    <property type="entry name" value="DNA_pol3_beta_2"/>
    <property type="match status" value="1"/>
</dbReference>
<dbReference type="GO" id="GO:0008408">
    <property type="term" value="F:3'-5' exonuclease activity"/>
    <property type="evidence" value="ECO:0007669"/>
    <property type="project" value="InterPro"/>
</dbReference>
<dbReference type="Gene3D" id="3.70.10.10">
    <property type="match status" value="1"/>
</dbReference>
<evidence type="ECO:0000256" key="10">
    <source>
        <dbReference type="ARBA" id="ARBA00023125"/>
    </source>
</evidence>
<dbReference type="InterPro" id="IPR022634">
    <property type="entry name" value="DNA_polIII_beta_N"/>
</dbReference>
<dbReference type="GO" id="GO:0003887">
    <property type="term" value="F:DNA-directed DNA polymerase activity"/>
    <property type="evidence" value="ECO:0007669"/>
    <property type="project" value="UniProtKB-UniRule"/>
</dbReference>
<comment type="subunit">
    <text evidence="4">Forms a ring-shaped head-to-tail homodimer around DNA which binds and tethers DNA polymerases and other proteins to the DNA. The DNA replisome complex has a single clamp-loading complex (3 tau and 1 each of delta, delta', psi and chi subunits) which binds 3 Pol III cores (1 core on the leading strand and 2 on the lagging strand) each with a beta sliding clamp dimer. Additional proteins in the replisome are other copies of gamma, psi and chi, Ssb, DNA helicase and RNA primase.</text>
</comment>
<dbReference type="GO" id="GO:0005737">
    <property type="term" value="C:cytoplasm"/>
    <property type="evidence" value="ECO:0007669"/>
    <property type="project" value="UniProtKB-SubCell"/>
</dbReference>
<dbReference type="KEGG" id="sapi:SAPIS_v1c00020"/>
<dbReference type="RefSeq" id="WP_023788785.1">
    <property type="nucleotide sequence ID" value="NC_022998.1"/>
</dbReference>
<keyword evidence="6 11" id="KW-0808">Transferase</keyword>
<protein>
    <recommendedName>
        <fullName evidence="11">Beta sliding clamp</fullName>
    </recommendedName>
</protein>
<evidence type="ECO:0000256" key="6">
    <source>
        <dbReference type="ARBA" id="ARBA00022679"/>
    </source>
</evidence>
<proteinExistence type="inferred from homology"/>
<evidence type="ECO:0000256" key="1">
    <source>
        <dbReference type="ARBA" id="ARBA00002266"/>
    </source>
</evidence>
<dbReference type="GO" id="GO:0003677">
    <property type="term" value="F:DNA binding"/>
    <property type="evidence" value="ECO:0007669"/>
    <property type="project" value="UniProtKB-UniRule"/>
</dbReference>
<evidence type="ECO:0000259" key="13">
    <source>
        <dbReference type="Pfam" id="PF02767"/>
    </source>
</evidence>
<feature type="domain" description="DNA polymerase III beta sliding clamp central" evidence="13">
    <location>
        <begin position="135"/>
        <end position="247"/>
    </location>
</feature>
<keyword evidence="16" id="KW-1185">Reference proteome</keyword>
<keyword evidence="8 11" id="KW-0235">DNA replication</keyword>
<dbReference type="EMBL" id="CP006682">
    <property type="protein sequence ID" value="AHB35851.1"/>
    <property type="molecule type" value="Genomic_DNA"/>
</dbReference>
<dbReference type="Pfam" id="PF02768">
    <property type="entry name" value="DNA_pol3_beta_3"/>
    <property type="match status" value="1"/>
</dbReference>
<dbReference type="CDD" id="cd00140">
    <property type="entry name" value="beta_clamp"/>
    <property type="match status" value="1"/>
</dbReference>
<evidence type="ECO:0000313" key="16">
    <source>
        <dbReference type="Proteomes" id="UP000018550"/>
    </source>
</evidence>
<gene>
    <name evidence="15" type="primary">dnaN</name>
    <name evidence="15" type="ORF">SAPIS_v1c00020</name>
</gene>
<feature type="domain" description="DNA polymerase III beta sliding clamp N-terminal" evidence="12">
    <location>
        <begin position="1"/>
        <end position="123"/>
    </location>
</feature>
<dbReference type="GO" id="GO:0006271">
    <property type="term" value="P:DNA strand elongation involved in DNA replication"/>
    <property type="evidence" value="ECO:0007669"/>
    <property type="project" value="TreeGrafter"/>
</dbReference>
<evidence type="ECO:0000256" key="11">
    <source>
        <dbReference type="PIRNR" id="PIRNR000804"/>
    </source>
</evidence>
<evidence type="ECO:0000259" key="14">
    <source>
        <dbReference type="Pfam" id="PF02768"/>
    </source>
</evidence>
<keyword evidence="5 11" id="KW-0963">Cytoplasm</keyword>
<dbReference type="Pfam" id="PF00712">
    <property type="entry name" value="DNA_pol3_beta"/>
    <property type="match status" value="1"/>
</dbReference>
<keyword evidence="7 11" id="KW-0548">Nucleotidyltransferase</keyword>
<dbReference type="GO" id="GO:0009360">
    <property type="term" value="C:DNA polymerase III complex"/>
    <property type="evidence" value="ECO:0007669"/>
    <property type="project" value="InterPro"/>
</dbReference>
<evidence type="ECO:0000256" key="3">
    <source>
        <dbReference type="ARBA" id="ARBA00010752"/>
    </source>
</evidence>
<dbReference type="NCBIfam" id="TIGR00663">
    <property type="entry name" value="dnan"/>
    <property type="match status" value="1"/>
</dbReference>
<evidence type="ECO:0000313" key="15">
    <source>
        <dbReference type="EMBL" id="AHB35851.1"/>
    </source>
</evidence>
<dbReference type="STRING" id="1276258.SAPIS_v1c00020"/>
<evidence type="ECO:0000256" key="9">
    <source>
        <dbReference type="ARBA" id="ARBA00022932"/>
    </source>
</evidence>
<feature type="domain" description="DNA polymerase III beta sliding clamp C-terminal" evidence="14">
    <location>
        <begin position="250"/>
        <end position="371"/>
    </location>
</feature>
<keyword evidence="9 11" id="KW-0239">DNA-directed DNA polymerase</keyword>
<dbReference type="PANTHER" id="PTHR30478">
    <property type="entry name" value="DNA POLYMERASE III SUBUNIT BETA"/>
    <property type="match status" value="1"/>
</dbReference>
<reference evidence="15 16" key="1">
    <citation type="journal article" date="2014" name="Genome Announc.">
        <title>Complete Genome Sequence of Spiroplasma apis B31T (ATCC 33834), a Bacterium Associated with May Disease of Honeybees (Apis mellifera).</title>
        <authorList>
            <person name="Ku C."/>
            <person name="Lo W.S."/>
            <person name="Chen L.L."/>
            <person name="Kuo C.H."/>
        </authorList>
    </citation>
    <scope>NUCLEOTIDE SEQUENCE [LARGE SCALE GENOMIC DNA]</scope>
    <source>
        <strain evidence="15">B31</strain>
    </source>
</reference>
<evidence type="ECO:0000256" key="2">
    <source>
        <dbReference type="ARBA" id="ARBA00004496"/>
    </source>
</evidence>
<dbReference type="PATRIC" id="fig|1276258.3.peg.2"/>
<keyword evidence="10" id="KW-0238">DNA-binding</keyword>
<comment type="function">
    <text evidence="1 11">Confers DNA tethering and processivity to DNA polymerases and other proteins. Acts as a clamp, forming a ring around DNA (a reaction catalyzed by the clamp-loading complex) which diffuses in an ATP-independent manner freely and bidirectionally along dsDNA. Initially characterized for its ability to contact the catalytic subunit of DNA polymerase III (Pol III), a complex, multichain enzyme responsible for most of the replicative synthesis in bacteria; Pol III exhibits 3'-5' exonuclease proofreading activity. The beta chain is required for initiation of replication as well as for processivity of DNA replication.</text>
</comment>
<dbReference type="PANTHER" id="PTHR30478:SF0">
    <property type="entry name" value="BETA SLIDING CLAMP"/>
    <property type="match status" value="1"/>
</dbReference>
<dbReference type="InterPro" id="IPR022635">
    <property type="entry name" value="DNA_polIII_beta_C"/>
</dbReference>
<dbReference type="HOGENOM" id="CLU_038149_2_0_14"/>
<dbReference type="InterPro" id="IPR022637">
    <property type="entry name" value="DNA_polIII_beta_cen"/>
</dbReference>
<evidence type="ECO:0000259" key="12">
    <source>
        <dbReference type="Pfam" id="PF00712"/>
    </source>
</evidence>
<name>V5RIB0_SPIAP</name>
<dbReference type="Proteomes" id="UP000018550">
    <property type="component" value="Chromosome"/>
</dbReference>
<evidence type="ECO:0000256" key="8">
    <source>
        <dbReference type="ARBA" id="ARBA00022705"/>
    </source>
</evidence>
<evidence type="ECO:0000256" key="5">
    <source>
        <dbReference type="ARBA" id="ARBA00022490"/>
    </source>
</evidence>
<dbReference type="SUPFAM" id="SSF55979">
    <property type="entry name" value="DNA clamp"/>
    <property type="match status" value="3"/>
</dbReference>
<dbReference type="Gene3D" id="3.10.150.10">
    <property type="entry name" value="DNA Polymerase III, subunit A, domain 2"/>
    <property type="match status" value="1"/>
</dbReference>
<organism evidence="15 16">
    <name type="scientific">Spiroplasma apis B31</name>
    <dbReference type="NCBI Taxonomy" id="1276258"/>
    <lineage>
        <taxon>Bacteria</taxon>
        <taxon>Bacillati</taxon>
        <taxon>Mycoplasmatota</taxon>
        <taxon>Mollicutes</taxon>
        <taxon>Entomoplasmatales</taxon>
        <taxon>Spiroplasmataceae</taxon>
        <taxon>Spiroplasma</taxon>
    </lineage>
</organism>
<dbReference type="SMART" id="SM00480">
    <property type="entry name" value="POL3Bc"/>
    <property type="match status" value="1"/>
</dbReference>